<dbReference type="OrthoDB" id="3399180at2"/>
<reference evidence="4 5" key="1">
    <citation type="submission" date="2018-03" db="EMBL/GenBank/DDBJ databases">
        <authorList>
            <person name="Keele B.F."/>
        </authorList>
    </citation>
    <scope>NUCLEOTIDE SEQUENCE [LARGE SCALE GENOMIC DNA]</scope>
    <source>
        <strain evidence="4 5">CECT 8599</strain>
    </source>
</reference>
<dbReference type="SUPFAM" id="SSF52540">
    <property type="entry name" value="P-loop containing nucleoside triphosphate hydrolases"/>
    <property type="match status" value="1"/>
</dbReference>
<dbReference type="Pfam" id="PF00685">
    <property type="entry name" value="Sulfotransfer_1"/>
    <property type="match status" value="1"/>
</dbReference>
<evidence type="ECO:0000256" key="1">
    <source>
        <dbReference type="ARBA" id="ARBA00005771"/>
    </source>
</evidence>
<dbReference type="Gene3D" id="3.40.50.300">
    <property type="entry name" value="P-loop containing nucleotide triphosphate hydrolases"/>
    <property type="match status" value="1"/>
</dbReference>
<evidence type="ECO:0000313" key="5">
    <source>
        <dbReference type="Proteomes" id="UP000244880"/>
    </source>
</evidence>
<comment type="similarity">
    <text evidence="1">Belongs to the sulfotransferase 1 family.</text>
</comment>
<dbReference type="EC" id="2.8.2.-" evidence="4"/>
<organism evidence="4 5">
    <name type="scientific">Ascidiaceihabitans donghaensis</name>
    <dbReference type="NCBI Taxonomy" id="1510460"/>
    <lineage>
        <taxon>Bacteria</taxon>
        <taxon>Pseudomonadati</taxon>
        <taxon>Pseudomonadota</taxon>
        <taxon>Alphaproteobacteria</taxon>
        <taxon>Rhodobacterales</taxon>
        <taxon>Paracoccaceae</taxon>
        <taxon>Ascidiaceihabitans</taxon>
    </lineage>
</organism>
<accession>A0A2R8BPB7</accession>
<dbReference type="Proteomes" id="UP000244880">
    <property type="component" value="Unassembled WGS sequence"/>
</dbReference>
<evidence type="ECO:0000313" key="4">
    <source>
        <dbReference type="EMBL" id="SPH27449.1"/>
    </source>
</evidence>
<dbReference type="InterPro" id="IPR027417">
    <property type="entry name" value="P-loop_NTPase"/>
</dbReference>
<name>A0A2R8BPB7_9RHOB</name>
<protein>
    <submittedName>
        <fullName evidence="4">Glycolipid sulfotransferase</fullName>
        <ecNumber evidence="4">2.8.2.-</ecNumber>
    </submittedName>
</protein>
<evidence type="ECO:0000256" key="2">
    <source>
        <dbReference type="ARBA" id="ARBA00022679"/>
    </source>
</evidence>
<dbReference type="RefSeq" id="WP_108830386.1">
    <property type="nucleotide sequence ID" value="NZ_OMOR01000002.1"/>
</dbReference>
<dbReference type="PANTHER" id="PTHR11783">
    <property type="entry name" value="SULFOTRANSFERASE SULT"/>
    <property type="match status" value="1"/>
</dbReference>
<evidence type="ECO:0000259" key="3">
    <source>
        <dbReference type="Pfam" id="PF00685"/>
    </source>
</evidence>
<feature type="domain" description="Sulfotransferase" evidence="3">
    <location>
        <begin position="28"/>
        <end position="279"/>
    </location>
</feature>
<dbReference type="GO" id="GO:0008146">
    <property type="term" value="F:sulfotransferase activity"/>
    <property type="evidence" value="ECO:0007669"/>
    <property type="project" value="InterPro"/>
</dbReference>
<dbReference type="AlphaFoldDB" id="A0A2R8BPB7"/>
<sequence length="293" mass="33147">MSKPTGTRPYKGVFTDTSNWDRFEHRPGDVFICVPPKSGTTWMQNICGLLIFGDPDADVSYPEISPWIEFSLSSKTVDARLEMLATQTHRRFIKSHTPLDGIPYFEDCTYLACHRHPLDVHFSMWHHVQNMKIDHINHLHTHDRAANFDAFLANSIENEGLDQPSLELITHHCETARARAKLPNVHLFHYASLSQDLSGQMRQIAKALDIVQPETLFSALVEKATFKSMKANALKTAPGAKGGLYKDPNAFFNSGQGRKWDGVLDAHQMARYTQRIETLLAPNDVTYLETGRS</sequence>
<proteinExistence type="inferred from homology"/>
<keyword evidence="5" id="KW-1185">Reference proteome</keyword>
<keyword evidence="2 4" id="KW-0808">Transferase</keyword>
<dbReference type="EMBL" id="OMOR01000002">
    <property type="protein sequence ID" value="SPH27449.1"/>
    <property type="molecule type" value="Genomic_DNA"/>
</dbReference>
<dbReference type="InterPro" id="IPR000863">
    <property type="entry name" value="Sulfotransferase_dom"/>
</dbReference>
<gene>
    <name evidence="4" type="ORF">ASD8599_03915</name>
</gene>